<name>A0ACB8D422_DERSI</name>
<proteinExistence type="predicted"/>
<organism evidence="1 2">
    <name type="scientific">Dermacentor silvarum</name>
    <name type="common">Tick</name>
    <dbReference type="NCBI Taxonomy" id="543639"/>
    <lineage>
        <taxon>Eukaryota</taxon>
        <taxon>Metazoa</taxon>
        <taxon>Ecdysozoa</taxon>
        <taxon>Arthropoda</taxon>
        <taxon>Chelicerata</taxon>
        <taxon>Arachnida</taxon>
        <taxon>Acari</taxon>
        <taxon>Parasitiformes</taxon>
        <taxon>Ixodida</taxon>
        <taxon>Ixodoidea</taxon>
        <taxon>Ixodidae</taxon>
        <taxon>Rhipicephalinae</taxon>
        <taxon>Dermacentor</taxon>
    </lineage>
</organism>
<evidence type="ECO:0000313" key="1">
    <source>
        <dbReference type="EMBL" id="KAH7959106.1"/>
    </source>
</evidence>
<evidence type="ECO:0000313" key="2">
    <source>
        <dbReference type="Proteomes" id="UP000821865"/>
    </source>
</evidence>
<dbReference type="Proteomes" id="UP000821865">
    <property type="component" value="Chromosome 3"/>
</dbReference>
<gene>
    <name evidence="1" type="ORF">HPB49_008308</name>
</gene>
<comment type="caution">
    <text evidence="1">The sequence shown here is derived from an EMBL/GenBank/DDBJ whole genome shotgun (WGS) entry which is preliminary data.</text>
</comment>
<sequence length="165" mass="18159">MTREDKLCLFLAKLKLGISFSALAVIFGVAASTASSSFIKTLDILIAALKEWIFVPPRAIIKQCMPQPFKDNYPDCTFIIDCTEVRTEMPSKPDCQHILYSNYKGGYTLKVLVGIIPNGMIAFMSAVYGGRQTDSFITQDSGFLNLVQEGDIILSDKGFPVSGQM</sequence>
<dbReference type="EMBL" id="CM023472">
    <property type="protein sequence ID" value="KAH7959106.1"/>
    <property type="molecule type" value="Genomic_DNA"/>
</dbReference>
<reference evidence="1" key="1">
    <citation type="submission" date="2020-05" db="EMBL/GenBank/DDBJ databases">
        <title>Large-scale comparative analyses of tick genomes elucidate their genetic diversity and vector capacities.</title>
        <authorList>
            <person name="Jia N."/>
            <person name="Wang J."/>
            <person name="Shi W."/>
            <person name="Du L."/>
            <person name="Sun Y."/>
            <person name="Zhan W."/>
            <person name="Jiang J."/>
            <person name="Wang Q."/>
            <person name="Zhang B."/>
            <person name="Ji P."/>
            <person name="Sakyi L.B."/>
            <person name="Cui X."/>
            <person name="Yuan T."/>
            <person name="Jiang B."/>
            <person name="Yang W."/>
            <person name="Lam T.T.-Y."/>
            <person name="Chang Q."/>
            <person name="Ding S."/>
            <person name="Wang X."/>
            <person name="Zhu J."/>
            <person name="Ruan X."/>
            <person name="Zhao L."/>
            <person name="Wei J."/>
            <person name="Que T."/>
            <person name="Du C."/>
            <person name="Cheng J."/>
            <person name="Dai P."/>
            <person name="Han X."/>
            <person name="Huang E."/>
            <person name="Gao Y."/>
            <person name="Liu J."/>
            <person name="Shao H."/>
            <person name="Ye R."/>
            <person name="Li L."/>
            <person name="Wei W."/>
            <person name="Wang X."/>
            <person name="Wang C."/>
            <person name="Yang T."/>
            <person name="Huo Q."/>
            <person name="Li W."/>
            <person name="Guo W."/>
            <person name="Chen H."/>
            <person name="Zhou L."/>
            <person name="Ni X."/>
            <person name="Tian J."/>
            <person name="Zhou Y."/>
            <person name="Sheng Y."/>
            <person name="Liu T."/>
            <person name="Pan Y."/>
            <person name="Xia L."/>
            <person name="Li J."/>
            <person name="Zhao F."/>
            <person name="Cao W."/>
        </authorList>
    </citation>
    <scope>NUCLEOTIDE SEQUENCE</scope>
    <source>
        <strain evidence="1">Dsil-2018</strain>
    </source>
</reference>
<protein>
    <submittedName>
        <fullName evidence="1">Uncharacterized protein</fullName>
    </submittedName>
</protein>
<accession>A0ACB8D422</accession>
<keyword evidence="2" id="KW-1185">Reference proteome</keyword>